<evidence type="ECO:0000256" key="1">
    <source>
        <dbReference type="ARBA" id="ARBA00023125"/>
    </source>
</evidence>
<name>A0A2A4DTX0_ENTHR</name>
<sequence length="63" mass="7001">MKNKKMLELRIKKGLSQSEVAKQAGISTRQYQRVEAGEHLPNVAPAIKIAKILGTTVEKLFPI</sequence>
<proteinExistence type="predicted"/>
<dbReference type="CDD" id="cd00093">
    <property type="entry name" value="HTH_XRE"/>
    <property type="match status" value="1"/>
</dbReference>
<dbReference type="EMBL" id="LESJ01000005">
    <property type="protein sequence ID" value="RBT68687.1"/>
    <property type="molecule type" value="Genomic_DNA"/>
</dbReference>
<dbReference type="EMBL" id="CABEEP010000001">
    <property type="protein sequence ID" value="VTQ59503.1"/>
    <property type="molecule type" value="Genomic_DNA"/>
</dbReference>
<evidence type="ECO:0000259" key="2">
    <source>
        <dbReference type="PROSITE" id="PS50943"/>
    </source>
</evidence>
<evidence type="ECO:0000313" key="5">
    <source>
        <dbReference type="Proteomes" id="UP000253498"/>
    </source>
</evidence>
<protein>
    <submittedName>
        <fullName evidence="4">Transcriptional regulator of molybdate metabolism</fullName>
    </submittedName>
</protein>
<dbReference type="Pfam" id="PF01381">
    <property type="entry name" value="HTH_3"/>
    <property type="match status" value="1"/>
</dbReference>
<feature type="domain" description="HTH cro/C1-type" evidence="2">
    <location>
        <begin position="6"/>
        <end position="60"/>
    </location>
</feature>
<dbReference type="RefSeq" id="WP_010738496.1">
    <property type="nucleotide sequence ID" value="NZ_CABEEP010000001.1"/>
</dbReference>
<dbReference type="PANTHER" id="PTHR46558:SF4">
    <property type="entry name" value="DNA-BIDING PHAGE PROTEIN"/>
    <property type="match status" value="1"/>
</dbReference>
<evidence type="ECO:0000313" key="3">
    <source>
        <dbReference type="EMBL" id="RBT68687.1"/>
    </source>
</evidence>
<reference evidence="4 6" key="2">
    <citation type="submission" date="2019-05" db="EMBL/GenBank/DDBJ databases">
        <authorList>
            <consortium name="Pathogen Informatics"/>
        </authorList>
    </citation>
    <scope>NUCLEOTIDE SEQUENCE [LARGE SCALE GENOMIC DNA]</scope>
    <source>
        <strain evidence="4 6">NCTC12204</strain>
    </source>
</reference>
<dbReference type="Gene3D" id="1.10.260.40">
    <property type="entry name" value="lambda repressor-like DNA-binding domains"/>
    <property type="match status" value="1"/>
</dbReference>
<evidence type="ECO:0000313" key="6">
    <source>
        <dbReference type="Proteomes" id="UP000352698"/>
    </source>
</evidence>
<dbReference type="PANTHER" id="PTHR46558">
    <property type="entry name" value="TRACRIPTIONAL REGULATORY PROTEIN-RELATED-RELATED"/>
    <property type="match status" value="1"/>
</dbReference>
<organism evidence="4 6">
    <name type="scientific">Enterococcus hirae</name>
    <dbReference type="NCBI Taxonomy" id="1354"/>
    <lineage>
        <taxon>Bacteria</taxon>
        <taxon>Bacillati</taxon>
        <taxon>Bacillota</taxon>
        <taxon>Bacilli</taxon>
        <taxon>Lactobacillales</taxon>
        <taxon>Enterococcaceae</taxon>
        <taxon>Enterococcus</taxon>
    </lineage>
</organism>
<gene>
    <name evidence="3" type="ORF">EB03_01822</name>
    <name evidence="4" type="ORF">NCTC12204_00403</name>
</gene>
<dbReference type="SMART" id="SM00530">
    <property type="entry name" value="HTH_XRE"/>
    <property type="match status" value="1"/>
</dbReference>
<keyword evidence="1" id="KW-0238">DNA-binding</keyword>
<reference evidence="3 5" key="1">
    <citation type="submission" date="2015-06" db="EMBL/GenBank/DDBJ databases">
        <title>The Genome Sequence of Enterococcus hirae 88EA1.</title>
        <authorList>
            <consortium name="The Broad Institute Genomics Platform"/>
            <consortium name="The Broad Institute Genome Sequencing Center for Infectious Disease"/>
            <person name="Earl A.M."/>
            <person name="Van Tyne D."/>
            <person name="Lebreton F."/>
            <person name="Saavedra J.T."/>
            <person name="Gilmore M.S."/>
            <person name="Manson McGuire A."/>
            <person name="Clock S."/>
            <person name="Crupain M."/>
            <person name="Rangan U."/>
            <person name="Young S."/>
            <person name="Abouelleil A."/>
            <person name="Cao P."/>
            <person name="Chapman S.B."/>
            <person name="Griggs A."/>
            <person name="Priest M."/>
            <person name="Shea T."/>
            <person name="Wortman J."/>
            <person name="Nusbaum C."/>
            <person name="Birren B."/>
        </authorList>
    </citation>
    <scope>NUCLEOTIDE SEQUENCE [LARGE SCALE GENOMIC DNA]</scope>
    <source>
        <strain evidence="3 5">88EA1</strain>
    </source>
</reference>
<dbReference type="InterPro" id="IPR001387">
    <property type="entry name" value="Cro/C1-type_HTH"/>
</dbReference>
<dbReference type="Proteomes" id="UP000352698">
    <property type="component" value="Unassembled WGS sequence"/>
</dbReference>
<dbReference type="InterPro" id="IPR010982">
    <property type="entry name" value="Lambda_DNA-bd_dom_sf"/>
</dbReference>
<accession>A0A2A4DTX0</accession>
<dbReference type="Proteomes" id="UP000253498">
    <property type="component" value="Unassembled WGS sequence"/>
</dbReference>
<comment type="caution">
    <text evidence="4">The sequence shown here is derived from an EMBL/GenBank/DDBJ whole genome shotgun (WGS) entry which is preliminary data.</text>
</comment>
<dbReference type="SUPFAM" id="SSF47413">
    <property type="entry name" value="lambda repressor-like DNA-binding domains"/>
    <property type="match status" value="1"/>
</dbReference>
<dbReference type="PROSITE" id="PS50943">
    <property type="entry name" value="HTH_CROC1"/>
    <property type="match status" value="1"/>
</dbReference>
<dbReference type="AlphaFoldDB" id="A0A2A4DTX0"/>
<dbReference type="GO" id="GO:0003677">
    <property type="term" value="F:DNA binding"/>
    <property type="evidence" value="ECO:0007669"/>
    <property type="project" value="UniProtKB-KW"/>
</dbReference>
<evidence type="ECO:0000313" key="4">
    <source>
        <dbReference type="EMBL" id="VTQ59503.1"/>
    </source>
</evidence>